<reference evidence="4 5" key="1">
    <citation type="submission" date="2017-12" db="EMBL/GenBank/DDBJ databases">
        <title>Genomes of bacteria within cyanobacterial aggregates.</title>
        <authorList>
            <person name="Cai H."/>
        </authorList>
    </citation>
    <scope>NUCLEOTIDE SEQUENCE [LARGE SCALE GENOMIC DNA]</scope>
    <source>
        <strain evidence="4 5">TH16</strain>
    </source>
</reference>
<organism evidence="4 5">
    <name type="scientific">Niveispirillum cyanobacteriorum</name>
    <dbReference type="NCBI Taxonomy" id="1612173"/>
    <lineage>
        <taxon>Bacteria</taxon>
        <taxon>Pseudomonadati</taxon>
        <taxon>Pseudomonadota</taxon>
        <taxon>Alphaproteobacteria</taxon>
        <taxon>Rhodospirillales</taxon>
        <taxon>Azospirillaceae</taxon>
        <taxon>Niveispirillum</taxon>
    </lineage>
</organism>
<dbReference type="GO" id="GO:0016788">
    <property type="term" value="F:hydrolase activity, acting on ester bonds"/>
    <property type="evidence" value="ECO:0007669"/>
    <property type="project" value="TreeGrafter"/>
</dbReference>
<dbReference type="Proteomes" id="UP000234752">
    <property type="component" value="Chromosome eg_2"/>
</dbReference>
<keyword evidence="3" id="KW-0732">Signal</keyword>
<gene>
    <name evidence="4" type="ORF">C0V82_20270</name>
</gene>
<dbReference type="Gene3D" id="3.40.50.1820">
    <property type="entry name" value="alpha/beta hydrolase"/>
    <property type="match status" value="1"/>
</dbReference>
<evidence type="ECO:0000256" key="1">
    <source>
        <dbReference type="ARBA" id="ARBA00005622"/>
    </source>
</evidence>
<dbReference type="InterPro" id="IPR052558">
    <property type="entry name" value="Siderophore_Hydrolase_D"/>
</dbReference>
<evidence type="ECO:0000313" key="4">
    <source>
        <dbReference type="EMBL" id="AUN32658.1"/>
    </source>
</evidence>
<name>A0A2K9NHU6_9PROT</name>
<evidence type="ECO:0000256" key="2">
    <source>
        <dbReference type="ARBA" id="ARBA00022801"/>
    </source>
</evidence>
<dbReference type="Pfam" id="PF00756">
    <property type="entry name" value="Esterase"/>
    <property type="match status" value="1"/>
</dbReference>
<evidence type="ECO:0000313" key="5">
    <source>
        <dbReference type="Proteomes" id="UP000234752"/>
    </source>
</evidence>
<feature type="signal peptide" evidence="3">
    <location>
        <begin position="1"/>
        <end position="29"/>
    </location>
</feature>
<sequence>MKDMATRSTLKPLLLGACLLALSPLPALATDPAPVAQVAMPDTETWDIQAAHGQTYRIFVSRPQGEAPKDGYPVLYVLDGNAMFAGFAEARRIQSVYRDGQDKMIVVGIGYPGDTPYDPRRMGDFTAPIATPALKALYKEFPAGGRDQFVAFLIDQLRPEIAKRYNIHPVRQSLYGHSLGGLFALHMLYSRPGAFHTIIAASPSIWWDNQAIVAEEPAFRARLEKEPALGRGTRLLMLTGEREETEVTVTDSAALAKRLEPLSAYGLRSSYKVLDGETHVTVPARSVTMVLRAVMQWP</sequence>
<dbReference type="KEGG" id="ncb:C0V82_20270"/>
<dbReference type="AlphaFoldDB" id="A0A2K9NHU6"/>
<dbReference type="InterPro" id="IPR029058">
    <property type="entry name" value="AB_hydrolase_fold"/>
</dbReference>
<dbReference type="PANTHER" id="PTHR40841:SF2">
    <property type="entry name" value="SIDEROPHORE-DEGRADING ESTERASE (EUROFUNG)"/>
    <property type="match status" value="1"/>
</dbReference>
<protein>
    <submittedName>
        <fullName evidence="4">Esterase</fullName>
    </submittedName>
</protein>
<dbReference type="SUPFAM" id="SSF53474">
    <property type="entry name" value="alpha/beta-Hydrolases"/>
    <property type="match status" value="1"/>
</dbReference>
<comment type="similarity">
    <text evidence="1">Belongs to the esterase D family.</text>
</comment>
<keyword evidence="2" id="KW-0378">Hydrolase</keyword>
<proteinExistence type="inferred from homology"/>
<dbReference type="EMBL" id="CP025612">
    <property type="protein sequence ID" value="AUN32658.1"/>
    <property type="molecule type" value="Genomic_DNA"/>
</dbReference>
<dbReference type="InterPro" id="IPR000801">
    <property type="entry name" value="Esterase-like"/>
</dbReference>
<dbReference type="PANTHER" id="PTHR40841">
    <property type="entry name" value="SIDEROPHORE TRIACETYLFUSARININE C ESTERASE"/>
    <property type="match status" value="1"/>
</dbReference>
<accession>A0A2K9NHU6</accession>
<keyword evidence="5" id="KW-1185">Reference proteome</keyword>
<evidence type="ECO:0000256" key="3">
    <source>
        <dbReference type="SAM" id="SignalP"/>
    </source>
</evidence>
<feature type="chain" id="PRO_5014837013" evidence="3">
    <location>
        <begin position="30"/>
        <end position="298"/>
    </location>
</feature>